<proteinExistence type="inferred from homology"/>
<dbReference type="Proteomes" id="UP000004679">
    <property type="component" value="Unassembled WGS sequence"/>
</dbReference>
<evidence type="ECO:0000256" key="5">
    <source>
        <dbReference type="ARBA" id="ARBA00022840"/>
    </source>
</evidence>
<evidence type="ECO:0000313" key="7">
    <source>
        <dbReference type="EMBL" id="EEF78609.1"/>
    </source>
</evidence>
<keyword evidence="2" id="KW-0808">Transferase</keyword>
<dbReference type="GO" id="GO:0005524">
    <property type="term" value="F:ATP binding"/>
    <property type="evidence" value="ECO:0007669"/>
    <property type="project" value="UniProtKB-KW"/>
</dbReference>
<dbReference type="InterPro" id="IPR002173">
    <property type="entry name" value="Carboh/pur_kinase_PfkB_CS"/>
</dbReference>
<keyword evidence="3" id="KW-0547">Nucleotide-binding</keyword>
<dbReference type="HOGENOM" id="CLU_050013_0_1_6"/>
<dbReference type="GO" id="GO:0005829">
    <property type="term" value="C:cytosol"/>
    <property type="evidence" value="ECO:0007669"/>
    <property type="project" value="TreeGrafter"/>
</dbReference>
<comment type="similarity">
    <text evidence="1">Belongs to the carbohydrate kinase PfkB family.</text>
</comment>
<protein>
    <recommendedName>
        <fullName evidence="6">Carbohydrate kinase PfkB domain-containing protein</fullName>
    </recommendedName>
</protein>
<dbReference type="PANTHER" id="PTHR46566">
    <property type="entry name" value="1-PHOSPHOFRUCTOKINASE-RELATED"/>
    <property type="match status" value="1"/>
</dbReference>
<keyword evidence="8" id="KW-1185">Reference proteome</keyword>
<sequence>MNKQSGETTDLNMSGQNISEANLDELLKRLSELENGSILVLSGSLPTGCPDDFYTHLMQELAYKNLRIIVDTSGPALTSILTSNAPPPFMIKPNLHELQTFVGEDLKETSDIMNAAQKLNHSGIENVIVSLGADGSLFVSHEGVLHARPPKIASNSSVGAGDAMVAGLVAAVLDGLDLEATAKLATAFAVGKLGLHGPNLPSRETINSLAKSVTTSHIKTN</sequence>
<organism evidence="7 8">
    <name type="scientific">Methylophaga thiooxydans DMS010</name>
    <dbReference type="NCBI Taxonomy" id="637616"/>
    <lineage>
        <taxon>Bacteria</taxon>
        <taxon>Pseudomonadati</taxon>
        <taxon>Pseudomonadota</taxon>
        <taxon>Gammaproteobacteria</taxon>
        <taxon>Thiotrichales</taxon>
        <taxon>Piscirickettsiaceae</taxon>
        <taxon>Methylophaga</taxon>
    </lineage>
</organism>
<evidence type="ECO:0000256" key="2">
    <source>
        <dbReference type="ARBA" id="ARBA00022679"/>
    </source>
</evidence>
<feature type="domain" description="Carbohydrate kinase PfkB" evidence="6">
    <location>
        <begin position="7"/>
        <end position="200"/>
    </location>
</feature>
<dbReference type="PROSITE" id="PS00584">
    <property type="entry name" value="PFKB_KINASES_2"/>
    <property type="match status" value="1"/>
</dbReference>
<keyword evidence="5" id="KW-0067">ATP-binding</keyword>
<evidence type="ECO:0000256" key="1">
    <source>
        <dbReference type="ARBA" id="ARBA00010688"/>
    </source>
</evidence>
<evidence type="ECO:0000313" key="8">
    <source>
        <dbReference type="Proteomes" id="UP000004679"/>
    </source>
</evidence>
<keyword evidence="4" id="KW-0418">Kinase</keyword>
<accession>C0N9K8</accession>
<dbReference type="SUPFAM" id="SSF53613">
    <property type="entry name" value="Ribokinase-like"/>
    <property type="match status" value="1"/>
</dbReference>
<dbReference type="EMBL" id="GG657906">
    <property type="protein sequence ID" value="EEF78609.1"/>
    <property type="molecule type" value="Genomic_DNA"/>
</dbReference>
<dbReference type="InterPro" id="IPR029056">
    <property type="entry name" value="Ribokinase-like"/>
</dbReference>
<dbReference type="Pfam" id="PF00294">
    <property type="entry name" value="PfkB"/>
    <property type="match status" value="1"/>
</dbReference>
<dbReference type="AlphaFoldDB" id="C0N9K8"/>
<dbReference type="PANTHER" id="PTHR46566:SF2">
    <property type="entry name" value="ATP-DEPENDENT 6-PHOSPHOFRUCTOKINASE ISOZYME 2"/>
    <property type="match status" value="1"/>
</dbReference>
<dbReference type="Gene3D" id="3.40.1190.20">
    <property type="match status" value="1"/>
</dbReference>
<evidence type="ECO:0000256" key="4">
    <source>
        <dbReference type="ARBA" id="ARBA00022777"/>
    </source>
</evidence>
<dbReference type="InterPro" id="IPR017583">
    <property type="entry name" value="Tagatose/fructose_Pkinase"/>
</dbReference>
<reference evidence="7 8" key="1">
    <citation type="journal article" date="2011" name="J. Bacteriol.">
        <title>Draft genome sequence of the chemolithoheterotrophic, halophilic methylotroph Methylophaga thiooxydans DMS010.</title>
        <authorList>
            <person name="Boden R."/>
            <person name="Ferriera S."/>
            <person name="Johnson J."/>
            <person name="Kelly D.P."/>
            <person name="Murrell J.C."/>
            <person name="Schafer H."/>
        </authorList>
    </citation>
    <scope>NUCLEOTIDE SEQUENCE [LARGE SCALE GENOMIC DNA]</scope>
    <source>
        <strain evidence="7 8">DMS010</strain>
    </source>
</reference>
<dbReference type="NCBIfam" id="TIGR03168">
    <property type="entry name" value="1-PFK"/>
    <property type="match status" value="1"/>
</dbReference>
<name>C0N9K8_9GAMM</name>
<gene>
    <name evidence="7" type="ORF">MDMS009_2782</name>
</gene>
<dbReference type="InterPro" id="IPR011611">
    <property type="entry name" value="PfkB_dom"/>
</dbReference>
<evidence type="ECO:0000256" key="3">
    <source>
        <dbReference type="ARBA" id="ARBA00022741"/>
    </source>
</evidence>
<evidence type="ECO:0000259" key="6">
    <source>
        <dbReference type="Pfam" id="PF00294"/>
    </source>
</evidence>
<dbReference type="GO" id="GO:0008443">
    <property type="term" value="F:phosphofructokinase activity"/>
    <property type="evidence" value="ECO:0007669"/>
    <property type="project" value="TreeGrafter"/>
</dbReference>